<evidence type="ECO:0000313" key="1">
    <source>
        <dbReference type="EMBL" id="MPC81393.1"/>
    </source>
</evidence>
<proteinExistence type="predicted"/>
<keyword evidence="2" id="KW-1185">Reference proteome</keyword>
<gene>
    <name evidence="1" type="ORF">E2C01_076007</name>
</gene>
<dbReference type="AlphaFoldDB" id="A0A5B7IGD9"/>
<name>A0A5B7IGD9_PORTR</name>
<dbReference type="EMBL" id="VSRR010056843">
    <property type="protein sequence ID" value="MPC81393.1"/>
    <property type="molecule type" value="Genomic_DNA"/>
</dbReference>
<protein>
    <submittedName>
        <fullName evidence="1">Uncharacterized protein</fullName>
    </submittedName>
</protein>
<reference evidence="1 2" key="1">
    <citation type="submission" date="2019-05" db="EMBL/GenBank/DDBJ databases">
        <title>Another draft genome of Portunus trituberculatus and its Hox gene families provides insights of decapod evolution.</title>
        <authorList>
            <person name="Jeong J.-H."/>
            <person name="Song I."/>
            <person name="Kim S."/>
            <person name="Choi T."/>
            <person name="Kim D."/>
            <person name="Ryu S."/>
            <person name="Kim W."/>
        </authorList>
    </citation>
    <scope>NUCLEOTIDE SEQUENCE [LARGE SCALE GENOMIC DNA]</scope>
    <source>
        <tissue evidence="1">Muscle</tissue>
    </source>
</reference>
<sequence>MSCKPHAPPECPSSPSTLALHQAASDAEKSSLESCQLCLWPFRKACASEDCTKTSSGLIVNLVLKFQELYVRVNSLRVNT</sequence>
<evidence type="ECO:0000313" key="2">
    <source>
        <dbReference type="Proteomes" id="UP000324222"/>
    </source>
</evidence>
<comment type="caution">
    <text evidence="1">The sequence shown here is derived from an EMBL/GenBank/DDBJ whole genome shotgun (WGS) entry which is preliminary data.</text>
</comment>
<dbReference type="Proteomes" id="UP000324222">
    <property type="component" value="Unassembled WGS sequence"/>
</dbReference>
<accession>A0A5B7IGD9</accession>
<organism evidence="1 2">
    <name type="scientific">Portunus trituberculatus</name>
    <name type="common">Swimming crab</name>
    <name type="synonym">Neptunus trituberculatus</name>
    <dbReference type="NCBI Taxonomy" id="210409"/>
    <lineage>
        <taxon>Eukaryota</taxon>
        <taxon>Metazoa</taxon>
        <taxon>Ecdysozoa</taxon>
        <taxon>Arthropoda</taxon>
        <taxon>Crustacea</taxon>
        <taxon>Multicrustacea</taxon>
        <taxon>Malacostraca</taxon>
        <taxon>Eumalacostraca</taxon>
        <taxon>Eucarida</taxon>
        <taxon>Decapoda</taxon>
        <taxon>Pleocyemata</taxon>
        <taxon>Brachyura</taxon>
        <taxon>Eubrachyura</taxon>
        <taxon>Portunoidea</taxon>
        <taxon>Portunidae</taxon>
        <taxon>Portuninae</taxon>
        <taxon>Portunus</taxon>
    </lineage>
</organism>